<proteinExistence type="inferred from homology"/>
<dbReference type="PANTHER" id="PTHR43024">
    <property type="entry name" value="UDP-N-ACETYLMURAMOYL-TRIPEPTIDE--D-ALANYL-D-ALANINE LIGASE"/>
    <property type="match status" value="1"/>
</dbReference>
<dbReference type="NCBIfam" id="TIGR01143">
    <property type="entry name" value="murF"/>
    <property type="match status" value="1"/>
</dbReference>
<keyword evidence="16" id="KW-1185">Reference proteome</keyword>
<dbReference type="GO" id="GO:0071555">
    <property type="term" value="P:cell wall organization"/>
    <property type="evidence" value="ECO:0007669"/>
    <property type="project" value="UniProtKB-KW"/>
</dbReference>
<dbReference type="InterPro" id="IPR036615">
    <property type="entry name" value="Mur_ligase_C_dom_sf"/>
</dbReference>
<dbReference type="HAMAP" id="MF_02019">
    <property type="entry name" value="MurF"/>
    <property type="match status" value="1"/>
</dbReference>
<feature type="domain" description="Mur ligase N-terminal catalytic" evidence="12">
    <location>
        <begin position="16"/>
        <end position="85"/>
    </location>
</feature>
<organism evidence="15 16">
    <name type="scientific">Larkinella knui</name>
    <dbReference type="NCBI Taxonomy" id="2025310"/>
    <lineage>
        <taxon>Bacteria</taxon>
        <taxon>Pseudomonadati</taxon>
        <taxon>Bacteroidota</taxon>
        <taxon>Cytophagia</taxon>
        <taxon>Cytophagales</taxon>
        <taxon>Spirosomataceae</taxon>
        <taxon>Larkinella</taxon>
    </lineage>
</organism>
<comment type="pathway">
    <text evidence="10 11">Cell wall biogenesis; peptidoglycan biosynthesis.</text>
</comment>
<evidence type="ECO:0000256" key="2">
    <source>
        <dbReference type="ARBA" id="ARBA00022598"/>
    </source>
</evidence>
<keyword evidence="6 10" id="KW-0133">Cell shape</keyword>
<evidence type="ECO:0000256" key="11">
    <source>
        <dbReference type="RuleBase" id="RU004136"/>
    </source>
</evidence>
<keyword evidence="5 10" id="KW-0067">ATP-binding</keyword>
<dbReference type="GO" id="GO:0008360">
    <property type="term" value="P:regulation of cell shape"/>
    <property type="evidence" value="ECO:0007669"/>
    <property type="project" value="UniProtKB-KW"/>
</dbReference>
<dbReference type="Gene3D" id="3.90.190.20">
    <property type="entry name" value="Mur ligase, C-terminal domain"/>
    <property type="match status" value="1"/>
</dbReference>
<dbReference type="GO" id="GO:0047480">
    <property type="term" value="F:UDP-N-acetylmuramoyl-tripeptide-D-alanyl-D-alanine ligase activity"/>
    <property type="evidence" value="ECO:0007669"/>
    <property type="project" value="UniProtKB-UniRule"/>
</dbReference>
<feature type="domain" description="Mur ligase C-terminal" evidence="13">
    <location>
        <begin position="300"/>
        <end position="417"/>
    </location>
</feature>
<evidence type="ECO:0000256" key="7">
    <source>
        <dbReference type="ARBA" id="ARBA00022984"/>
    </source>
</evidence>
<dbReference type="SUPFAM" id="SSF53244">
    <property type="entry name" value="MurD-like peptide ligases, peptide-binding domain"/>
    <property type="match status" value="1"/>
</dbReference>
<evidence type="ECO:0000313" key="15">
    <source>
        <dbReference type="EMBL" id="RRB15258.1"/>
    </source>
</evidence>
<dbReference type="InterPro" id="IPR051046">
    <property type="entry name" value="MurCDEF_CellWall_CoF430Synth"/>
</dbReference>
<evidence type="ECO:0000256" key="1">
    <source>
        <dbReference type="ARBA" id="ARBA00022490"/>
    </source>
</evidence>
<evidence type="ECO:0000313" key="16">
    <source>
        <dbReference type="Proteomes" id="UP000274271"/>
    </source>
</evidence>
<dbReference type="OrthoDB" id="9801978at2"/>
<dbReference type="GO" id="GO:0005524">
    <property type="term" value="F:ATP binding"/>
    <property type="evidence" value="ECO:0007669"/>
    <property type="project" value="UniProtKB-UniRule"/>
</dbReference>
<keyword evidence="1 10" id="KW-0963">Cytoplasm</keyword>
<keyword evidence="9 10" id="KW-0961">Cell wall biogenesis/degradation</keyword>
<feature type="domain" description="Mur ligase central" evidence="14">
    <location>
        <begin position="98"/>
        <end position="276"/>
    </location>
</feature>
<dbReference type="SUPFAM" id="SSF63418">
    <property type="entry name" value="MurE/MurF N-terminal domain"/>
    <property type="match status" value="1"/>
</dbReference>
<dbReference type="InterPro" id="IPR013221">
    <property type="entry name" value="Mur_ligase_cen"/>
</dbReference>
<feature type="binding site" evidence="10">
    <location>
        <begin position="99"/>
        <end position="105"/>
    </location>
    <ligand>
        <name>ATP</name>
        <dbReference type="ChEBI" id="CHEBI:30616"/>
    </ligand>
</feature>
<evidence type="ECO:0000259" key="12">
    <source>
        <dbReference type="Pfam" id="PF01225"/>
    </source>
</evidence>
<dbReference type="UniPathway" id="UPA00219"/>
<dbReference type="SUPFAM" id="SSF53623">
    <property type="entry name" value="MurD-like peptide ligases, catalytic domain"/>
    <property type="match status" value="1"/>
</dbReference>
<dbReference type="RefSeq" id="WP_124906861.1">
    <property type="nucleotide sequence ID" value="NZ_RQJP01000002.1"/>
</dbReference>
<evidence type="ECO:0000256" key="3">
    <source>
        <dbReference type="ARBA" id="ARBA00022618"/>
    </source>
</evidence>
<evidence type="ECO:0000259" key="14">
    <source>
        <dbReference type="Pfam" id="PF08245"/>
    </source>
</evidence>
<dbReference type="InterPro" id="IPR005863">
    <property type="entry name" value="UDP-N-AcMur_synth"/>
</dbReference>
<evidence type="ECO:0000256" key="5">
    <source>
        <dbReference type="ARBA" id="ARBA00022840"/>
    </source>
</evidence>
<dbReference type="InterPro" id="IPR004101">
    <property type="entry name" value="Mur_ligase_C"/>
</dbReference>
<dbReference type="GO" id="GO:0005737">
    <property type="term" value="C:cytoplasm"/>
    <property type="evidence" value="ECO:0007669"/>
    <property type="project" value="UniProtKB-SubCell"/>
</dbReference>
<dbReference type="InterPro" id="IPR000713">
    <property type="entry name" value="Mur_ligase_N"/>
</dbReference>
<dbReference type="InterPro" id="IPR035911">
    <property type="entry name" value="MurE/MurF_N"/>
</dbReference>
<evidence type="ECO:0000256" key="9">
    <source>
        <dbReference type="ARBA" id="ARBA00023316"/>
    </source>
</evidence>
<dbReference type="Gene3D" id="3.40.1190.10">
    <property type="entry name" value="Mur-like, catalytic domain"/>
    <property type="match status" value="1"/>
</dbReference>
<dbReference type="GO" id="GO:0051301">
    <property type="term" value="P:cell division"/>
    <property type="evidence" value="ECO:0007669"/>
    <property type="project" value="UniProtKB-KW"/>
</dbReference>
<dbReference type="GO" id="GO:0008766">
    <property type="term" value="F:UDP-N-acetylmuramoylalanyl-D-glutamyl-2,6-diaminopimelate-D-alanyl-D-alanine ligase activity"/>
    <property type="evidence" value="ECO:0007669"/>
    <property type="project" value="RHEA"/>
</dbReference>
<evidence type="ECO:0000256" key="8">
    <source>
        <dbReference type="ARBA" id="ARBA00023306"/>
    </source>
</evidence>
<accession>A0A3P1CPT7</accession>
<dbReference type="Proteomes" id="UP000274271">
    <property type="component" value="Unassembled WGS sequence"/>
</dbReference>
<dbReference type="PANTHER" id="PTHR43024:SF1">
    <property type="entry name" value="UDP-N-ACETYLMURAMOYL-TRIPEPTIDE--D-ALANYL-D-ALANINE LIGASE"/>
    <property type="match status" value="1"/>
</dbReference>
<dbReference type="AlphaFoldDB" id="A0A3P1CPT7"/>
<keyword evidence="8 10" id="KW-0131">Cell cycle</keyword>
<dbReference type="Gene3D" id="3.40.1390.10">
    <property type="entry name" value="MurE/MurF, N-terminal domain"/>
    <property type="match status" value="1"/>
</dbReference>
<keyword evidence="3 10" id="KW-0132">Cell division</keyword>
<evidence type="ECO:0000256" key="4">
    <source>
        <dbReference type="ARBA" id="ARBA00022741"/>
    </source>
</evidence>
<comment type="subcellular location">
    <subcellularLocation>
        <location evidence="10 11">Cytoplasm</location>
    </subcellularLocation>
</comment>
<evidence type="ECO:0000256" key="6">
    <source>
        <dbReference type="ARBA" id="ARBA00022960"/>
    </source>
</evidence>
<dbReference type="Pfam" id="PF02875">
    <property type="entry name" value="Mur_ligase_C"/>
    <property type="match status" value="1"/>
</dbReference>
<comment type="function">
    <text evidence="10 11">Involved in cell wall formation. Catalyzes the final step in the synthesis of UDP-N-acetylmuramoyl-pentapeptide, the precursor of murein.</text>
</comment>
<keyword evidence="4 10" id="KW-0547">Nucleotide-binding</keyword>
<comment type="similarity">
    <text evidence="10">Belongs to the MurCDEF family. MurF subfamily.</text>
</comment>
<name>A0A3P1CPT7_9BACT</name>
<dbReference type="EC" id="6.3.2.10" evidence="10 11"/>
<keyword evidence="7 10" id="KW-0573">Peptidoglycan synthesis</keyword>
<gene>
    <name evidence="10" type="primary">murF</name>
    <name evidence="15" type="ORF">EHT87_12000</name>
</gene>
<dbReference type="Pfam" id="PF01225">
    <property type="entry name" value="Mur_ligase"/>
    <property type="match status" value="1"/>
</dbReference>
<keyword evidence="2 10" id="KW-0436">Ligase</keyword>
<comment type="caution">
    <text evidence="15">The sequence shown here is derived from an EMBL/GenBank/DDBJ whole genome shotgun (WGS) entry which is preliminary data.</text>
</comment>
<dbReference type="EMBL" id="RQJP01000002">
    <property type="protein sequence ID" value="RRB15258.1"/>
    <property type="molecule type" value="Genomic_DNA"/>
</dbReference>
<dbReference type="InterPro" id="IPR036565">
    <property type="entry name" value="Mur-like_cat_sf"/>
</dbReference>
<reference evidence="15 16" key="1">
    <citation type="submission" date="2018-11" db="EMBL/GenBank/DDBJ databases">
        <authorList>
            <person name="Zhou Z."/>
            <person name="Wang G."/>
        </authorList>
    </citation>
    <scope>NUCLEOTIDE SEQUENCE [LARGE SCALE GENOMIC DNA]</scope>
    <source>
        <strain evidence="15 16">KCTC42998</strain>
    </source>
</reference>
<dbReference type="GO" id="GO:0009252">
    <property type="term" value="P:peptidoglycan biosynthetic process"/>
    <property type="evidence" value="ECO:0007669"/>
    <property type="project" value="UniProtKB-UniRule"/>
</dbReference>
<evidence type="ECO:0000259" key="13">
    <source>
        <dbReference type="Pfam" id="PF02875"/>
    </source>
</evidence>
<comment type="catalytic activity">
    <reaction evidence="10 11">
        <text>D-alanyl-D-alanine + UDP-N-acetyl-alpha-D-muramoyl-L-alanyl-gamma-D-glutamyl-meso-2,6-diaminopimelate + ATP = UDP-N-acetyl-alpha-D-muramoyl-L-alanyl-gamma-D-glutamyl-meso-2,6-diaminopimeloyl-D-alanyl-D-alanine + ADP + phosphate + H(+)</text>
        <dbReference type="Rhea" id="RHEA:28374"/>
        <dbReference type="ChEBI" id="CHEBI:15378"/>
        <dbReference type="ChEBI" id="CHEBI:30616"/>
        <dbReference type="ChEBI" id="CHEBI:43474"/>
        <dbReference type="ChEBI" id="CHEBI:57822"/>
        <dbReference type="ChEBI" id="CHEBI:61386"/>
        <dbReference type="ChEBI" id="CHEBI:83905"/>
        <dbReference type="ChEBI" id="CHEBI:456216"/>
        <dbReference type="EC" id="6.3.2.10"/>
    </reaction>
</comment>
<protein>
    <recommendedName>
        <fullName evidence="10 11">UDP-N-acetylmuramoyl-tripeptide--D-alanyl-D-alanine ligase</fullName>
        <ecNumber evidence="10 11">6.3.2.10</ecNumber>
    </recommendedName>
    <alternativeName>
        <fullName evidence="10">D-alanyl-D-alanine-adding enzyme</fullName>
    </alternativeName>
</protein>
<dbReference type="Pfam" id="PF08245">
    <property type="entry name" value="Mur_ligase_M"/>
    <property type="match status" value="1"/>
</dbReference>
<evidence type="ECO:0000256" key="10">
    <source>
        <dbReference type="HAMAP-Rule" id="MF_02019"/>
    </source>
</evidence>
<sequence>MVISIPELYDRYRECAGVSTDTRKITEGCLYVALKGDKFDGNLFANDALEKGARYALVDNPDLATDNRYLLVDDSLLALQELARYHRNRLGIPVIGLTGSNGKTTTKELIASVLSRKYRTYATLGNLNNHIGVPLTLLGIDETYEIAVVEMGANHQGEIRLLCSIAQPTHGLITNIGKAHLEGFGGVEGVRKGKGELFDFLATTGGTVFVNAQSEVLMAMFAERLFREAVFYQLTDQYEILTDNPVVVYKDEVGQVVTTHLPGRYNFDNMAAALCLGKFFGVPAEAANEAIASYNPTNNRSQIIRKGSNTIVMDAYNANPSSMAAAIQNFMKQDAAHKVLILGDMYELGDESPAEHAALGELIAQGRFDTVILAGKDMRYALGALPKAYYFPDKFSLHNWIMDNPFQDTAILIKGSRGMGLESVVQFL</sequence>